<sequence>MLGLHDRVQKFSTLSCRLLSILTDLQVLVLHLKTFCSVHLQWSKIWLLVSEHQRRSYLPFSFNDISSVISIISAVWMDVGKQIQTVRKSEVLLSQLDFI</sequence>
<name>A0ABV0YMP5_9TELE</name>
<dbReference type="Proteomes" id="UP001469553">
    <property type="component" value="Unassembled WGS sequence"/>
</dbReference>
<keyword evidence="2" id="KW-1185">Reference proteome</keyword>
<reference evidence="1 2" key="1">
    <citation type="submission" date="2021-06" db="EMBL/GenBank/DDBJ databases">
        <authorList>
            <person name="Palmer J.M."/>
        </authorList>
    </citation>
    <scope>NUCLEOTIDE SEQUENCE [LARGE SCALE GENOMIC DNA]</scope>
    <source>
        <strain evidence="1 2">AS_MEX2019</strain>
        <tissue evidence="1">Muscle</tissue>
    </source>
</reference>
<evidence type="ECO:0000313" key="1">
    <source>
        <dbReference type="EMBL" id="MEQ2294736.1"/>
    </source>
</evidence>
<gene>
    <name evidence="1" type="ORF">AMECASPLE_006973</name>
</gene>
<proteinExistence type="predicted"/>
<comment type="caution">
    <text evidence="1">The sequence shown here is derived from an EMBL/GenBank/DDBJ whole genome shotgun (WGS) entry which is preliminary data.</text>
</comment>
<dbReference type="EMBL" id="JAHRIP010037967">
    <property type="protein sequence ID" value="MEQ2294736.1"/>
    <property type="molecule type" value="Genomic_DNA"/>
</dbReference>
<accession>A0ABV0YMP5</accession>
<organism evidence="1 2">
    <name type="scientific">Ameca splendens</name>
    <dbReference type="NCBI Taxonomy" id="208324"/>
    <lineage>
        <taxon>Eukaryota</taxon>
        <taxon>Metazoa</taxon>
        <taxon>Chordata</taxon>
        <taxon>Craniata</taxon>
        <taxon>Vertebrata</taxon>
        <taxon>Euteleostomi</taxon>
        <taxon>Actinopterygii</taxon>
        <taxon>Neopterygii</taxon>
        <taxon>Teleostei</taxon>
        <taxon>Neoteleostei</taxon>
        <taxon>Acanthomorphata</taxon>
        <taxon>Ovalentaria</taxon>
        <taxon>Atherinomorphae</taxon>
        <taxon>Cyprinodontiformes</taxon>
        <taxon>Goodeidae</taxon>
        <taxon>Ameca</taxon>
    </lineage>
</organism>
<evidence type="ECO:0000313" key="2">
    <source>
        <dbReference type="Proteomes" id="UP001469553"/>
    </source>
</evidence>
<protein>
    <submittedName>
        <fullName evidence="1">Uncharacterized protein</fullName>
    </submittedName>
</protein>